<dbReference type="Proteomes" id="UP000291623">
    <property type="component" value="Unassembled WGS sequence"/>
</dbReference>
<gene>
    <name evidence="1" type="ORF">E0L16_15595</name>
</gene>
<reference evidence="1 2" key="1">
    <citation type="submission" date="2019-02" db="EMBL/GenBank/DDBJ databases">
        <title>The draft genome of Enterobacter spp. strains.</title>
        <authorList>
            <person name="Wang C."/>
            <person name="Feng Y."/>
            <person name="Zong Z."/>
        </authorList>
    </citation>
    <scope>NUCLEOTIDE SEQUENCE [LARGE SCALE GENOMIC DNA]</scope>
    <source>
        <strain evidence="1 2">WCHEQ120003</strain>
    </source>
</reference>
<comment type="caution">
    <text evidence="1">The sequence shown here is derived from an EMBL/GenBank/DDBJ whole genome shotgun (WGS) entry which is preliminary data.</text>
</comment>
<organism evidence="1 2">
    <name type="scientific">Enterobacter quasihormaechei</name>
    <dbReference type="NCBI Taxonomy" id="2529382"/>
    <lineage>
        <taxon>Bacteria</taxon>
        <taxon>Pseudomonadati</taxon>
        <taxon>Pseudomonadota</taxon>
        <taxon>Gammaproteobacteria</taxon>
        <taxon>Enterobacterales</taxon>
        <taxon>Enterobacteriaceae</taxon>
        <taxon>Enterobacter</taxon>
    </lineage>
</organism>
<name>A0AAE8QVT4_9ENTR</name>
<evidence type="ECO:0000313" key="2">
    <source>
        <dbReference type="Proteomes" id="UP000291623"/>
    </source>
</evidence>
<accession>A0AAE8QVT4</accession>
<dbReference type="AlphaFoldDB" id="A0AAE8QVT4"/>
<sequence length="68" mass="7932">MGLDTGFSSVLMRDFFALCWMSHRLRGTAQRVKLRWRPQCRCFGLSILDAPRYNPELQVNAVLLKMTE</sequence>
<evidence type="ECO:0000313" key="1">
    <source>
        <dbReference type="EMBL" id="TCB84645.1"/>
    </source>
</evidence>
<protein>
    <submittedName>
        <fullName evidence="1">Uncharacterized protein</fullName>
    </submittedName>
</protein>
<dbReference type="EMBL" id="SJON01000012">
    <property type="protein sequence ID" value="TCB84645.1"/>
    <property type="molecule type" value="Genomic_DNA"/>
</dbReference>
<proteinExistence type="predicted"/>